<evidence type="ECO:0000256" key="1">
    <source>
        <dbReference type="SAM" id="SignalP"/>
    </source>
</evidence>
<dbReference type="GO" id="GO:0015833">
    <property type="term" value="P:peptide transport"/>
    <property type="evidence" value="ECO:0007669"/>
    <property type="project" value="TreeGrafter"/>
</dbReference>
<dbReference type="PROSITE" id="PS51257">
    <property type="entry name" value="PROKAR_LIPOPROTEIN"/>
    <property type="match status" value="1"/>
</dbReference>
<keyword evidence="1" id="KW-0732">Signal</keyword>
<dbReference type="CDD" id="cd08506">
    <property type="entry name" value="PBP2_clavulanate_OppA2"/>
    <property type="match status" value="1"/>
</dbReference>
<dbReference type="Pfam" id="PF00496">
    <property type="entry name" value="SBP_bac_5"/>
    <property type="match status" value="1"/>
</dbReference>
<dbReference type="InterPro" id="IPR039424">
    <property type="entry name" value="SBP_5"/>
</dbReference>
<dbReference type="RefSeq" id="WP_052590661.1">
    <property type="nucleotide sequence ID" value="NZ_CP011112.1"/>
</dbReference>
<dbReference type="Proteomes" id="UP000066480">
    <property type="component" value="Chromosome"/>
</dbReference>
<organism evidence="3 4">
    <name type="scientific">Luteipulveratus mongoliensis</name>
    <dbReference type="NCBI Taxonomy" id="571913"/>
    <lineage>
        <taxon>Bacteria</taxon>
        <taxon>Bacillati</taxon>
        <taxon>Actinomycetota</taxon>
        <taxon>Actinomycetes</taxon>
        <taxon>Micrococcales</taxon>
        <taxon>Dermacoccaceae</taxon>
        <taxon>Luteipulveratus</taxon>
    </lineage>
</organism>
<dbReference type="KEGG" id="lmoi:VV02_06975"/>
<dbReference type="OrthoDB" id="5240629at2"/>
<sequence length="559" mass="58789">MKRAITPAVVALSTALAISACNANPSSDDSSSAGSKPEATAKGGTLTIYNSSSELSFEPAKSQSLAITSLGLVHRRLTTWDIKPGQQPKVVPDLATTTGTPSDGGKTWTFTLKDGLKFSNGQPITSADIKYGIERSFAPELSGGLGYHKALLTGAASYKGPYKGQQLPSIATPNAKTIVFHLNVPYGDWPWIASMGAFSPVPKAADTTPASYGNKPVASGPYEVENYKQGTSLTLKRNPQWSTKTDSVRLGGPDKIVYKLSQDESVAAQSLIADSGEARTAFGSGFVPPAQLKQITSNPSAKSRLALSNPGALAYLAINTKHGKLADKRVRQAITYAVDKKAFQLAVGGAQGGAPATTLITPGIPGRQAYDLYPAPETGDVTKAKGLLKSAGATNLNLKLITSNKPSDVAKAEAIQQGLKRAGITVTIKPLEEENTADAQTDDKGDYDLTVGSWQPDFPSANGNIQPLFDSSQIGGGNYNLSRYSNPAVDALIKQATGEIDPAKAGAIWAKADKLILQDAPVVPLIYTRNAFLRGSGVSNFDVSGFPNYPNYLRVSLTK</sequence>
<gene>
    <name evidence="3" type="ORF">VV02_06975</name>
</gene>
<proteinExistence type="predicted"/>
<protein>
    <submittedName>
        <fullName evidence="3">ABC transporter substrate-binding protein</fullName>
    </submittedName>
</protein>
<accession>A0A0K1JG26</accession>
<dbReference type="PIRSF" id="PIRSF002741">
    <property type="entry name" value="MppA"/>
    <property type="match status" value="1"/>
</dbReference>
<feature type="domain" description="Solute-binding protein family 5" evidence="2">
    <location>
        <begin position="89"/>
        <end position="474"/>
    </location>
</feature>
<evidence type="ECO:0000313" key="4">
    <source>
        <dbReference type="Proteomes" id="UP000066480"/>
    </source>
</evidence>
<dbReference type="Gene3D" id="3.10.105.10">
    <property type="entry name" value="Dipeptide-binding Protein, Domain 3"/>
    <property type="match status" value="1"/>
</dbReference>
<feature type="signal peptide" evidence="1">
    <location>
        <begin position="1"/>
        <end position="23"/>
    </location>
</feature>
<name>A0A0K1JG26_9MICO</name>
<feature type="chain" id="PRO_5039581987" evidence="1">
    <location>
        <begin position="24"/>
        <end position="559"/>
    </location>
</feature>
<evidence type="ECO:0000313" key="3">
    <source>
        <dbReference type="EMBL" id="AKU15656.1"/>
    </source>
</evidence>
<dbReference type="PANTHER" id="PTHR30290:SF83">
    <property type="entry name" value="ABC TRANSPORTER SUBSTRATE-BINDING PROTEIN"/>
    <property type="match status" value="1"/>
</dbReference>
<dbReference type="GO" id="GO:0043190">
    <property type="term" value="C:ATP-binding cassette (ABC) transporter complex"/>
    <property type="evidence" value="ECO:0007669"/>
    <property type="project" value="InterPro"/>
</dbReference>
<dbReference type="AlphaFoldDB" id="A0A0K1JG26"/>
<keyword evidence="4" id="KW-1185">Reference proteome</keyword>
<dbReference type="PANTHER" id="PTHR30290">
    <property type="entry name" value="PERIPLASMIC BINDING COMPONENT OF ABC TRANSPORTER"/>
    <property type="match status" value="1"/>
</dbReference>
<dbReference type="InterPro" id="IPR030678">
    <property type="entry name" value="Peptide/Ni-bd"/>
</dbReference>
<dbReference type="Gene3D" id="3.40.190.10">
    <property type="entry name" value="Periplasmic binding protein-like II"/>
    <property type="match status" value="1"/>
</dbReference>
<dbReference type="GO" id="GO:1904680">
    <property type="term" value="F:peptide transmembrane transporter activity"/>
    <property type="evidence" value="ECO:0007669"/>
    <property type="project" value="TreeGrafter"/>
</dbReference>
<reference evidence="3 4" key="1">
    <citation type="submission" date="2015-03" db="EMBL/GenBank/DDBJ databases">
        <title>Luteipulveratus halotolerans sp. nov., a novel actinobacterium (Dermacoccaceae) from Sarawak, Malaysia.</title>
        <authorList>
            <person name="Juboi H."/>
            <person name="Basik A."/>
            <person name="Shamsul S.S."/>
            <person name="Arnold P."/>
            <person name="Schmitt E.K."/>
            <person name="Sanglier J.-J."/>
            <person name="Yeo T."/>
        </authorList>
    </citation>
    <scope>NUCLEOTIDE SEQUENCE [LARGE SCALE GENOMIC DNA]</scope>
    <source>
        <strain evidence="3 4">MN07-A0370</strain>
    </source>
</reference>
<dbReference type="GO" id="GO:0042597">
    <property type="term" value="C:periplasmic space"/>
    <property type="evidence" value="ECO:0007669"/>
    <property type="project" value="UniProtKB-ARBA"/>
</dbReference>
<dbReference type="InterPro" id="IPR000914">
    <property type="entry name" value="SBP_5_dom"/>
</dbReference>
<dbReference type="SUPFAM" id="SSF53850">
    <property type="entry name" value="Periplasmic binding protein-like II"/>
    <property type="match status" value="1"/>
</dbReference>
<dbReference type="STRING" id="571913.VV02_06975"/>
<evidence type="ECO:0000259" key="2">
    <source>
        <dbReference type="Pfam" id="PF00496"/>
    </source>
</evidence>
<dbReference type="EMBL" id="CP011112">
    <property type="protein sequence ID" value="AKU15656.1"/>
    <property type="molecule type" value="Genomic_DNA"/>
</dbReference>